<dbReference type="CDD" id="cd04301">
    <property type="entry name" value="NAT_SF"/>
    <property type="match status" value="1"/>
</dbReference>
<dbReference type="Gene3D" id="3.40.630.30">
    <property type="match status" value="1"/>
</dbReference>
<feature type="domain" description="N-acetyltransferase" evidence="3">
    <location>
        <begin position="10"/>
        <end position="163"/>
    </location>
</feature>
<proteinExistence type="predicted"/>
<dbReference type="RefSeq" id="WP_160977491.1">
    <property type="nucleotide sequence ID" value="NZ_WVHK01000013.1"/>
</dbReference>
<sequence>MTDAALPHDCTLRPATPADAALLARFRVLMFQDMGAPLEDGTEAFWAAHFAGAVAEGGYRAVIAEVDGQAVACAGLMVFPTVPTPGDPSGRRAHIQGVYTVPEQRGRGLASAVTRAALRLAQAEGIGSANLNASVMGAGVYERMGFTPARAPEYRLNLQEAAL</sequence>
<protein>
    <submittedName>
        <fullName evidence="4">GNAT family N-acetyltransferase</fullName>
    </submittedName>
</protein>
<dbReference type="PROSITE" id="PS51186">
    <property type="entry name" value="GNAT"/>
    <property type="match status" value="1"/>
</dbReference>
<evidence type="ECO:0000256" key="1">
    <source>
        <dbReference type="ARBA" id="ARBA00022679"/>
    </source>
</evidence>
<name>A0A6I4YNC5_9DEIO</name>
<evidence type="ECO:0000313" key="5">
    <source>
        <dbReference type="Proteomes" id="UP000430519"/>
    </source>
</evidence>
<dbReference type="Pfam" id="PF00583">
    <property type="entry name" value="Acetyltransf_1"/>
    <property type="match status" value="1"/>
</dbReference>
<comment type="caution">
    <text evidence="4">The sequence shown here is derived from an EMBL/GenBank/DDBJ whole genome shotgun (WGS) entry which is preliminary data.</text>
</comment>
<keyword evidence="1 4" id="KW-0808">Transferase</keyword>
<dbReference type="EMBL" id="WVHK01000013">
    <property type="protein sequence ID" value="MXV19085.1"/>
    <property type="molecule type" value="Genomic_DNA"/>
</dbReference>
<reference evidence="4 5" key="1">
    <citation type="submission" date="2019-11" db="EMBL/GenBank/DDBJ databases">
        <title>Genome sequence of Deinococcus xianganensis Y35, AI-2 producing algicidal bacterium, isolated from lake water.</title>
        <authorList>
            <person name="Li Y."/>
        </authorList>
    </citation>
    <scope>NUCLEOTIDE SEQUENCE [LARGE SCALE GENOMIC DNA]</scope>
    <source>
        <strain evidence="4 5">Y35</strain>
    </source>
</reference>
<dbReference type="GO" id="GO:0016747">
    <property type="term" value="F:acyltransferase activity, transferring groups other than amino-acyl groups"/>
    <property type="evidence" value="ECO:0007669"/>
    <property type="project" value="InterPro"/>
</dbReference>
<evidence type="ECO:0000259" key="3">
    <source>
        <dbReference type="PROSITE" id="PS51186"/>
    </source>
</evidence>
<dbReference type="PANTHER" id="PTHR43877">
    <property type="entry name" value="AMINOALKYLPHOSPHONATE N-ACETYLTRANSFERASE-RELATED-RELATED"/>
    <property type="match status" value="1"/>
</dbReference>
<keyword evidence="5" id="KW-1185">Reference proteome</keyword>
<organism evidence="4 5">
    <name type="scientific">Deinococcus xianganensis</name>
    <dbReference type="NCBI Taxonomy" id="1507289"/>
    <lineage>
        <taxon>Bacteria</taxon>
        <taxon>Thermotogati</taxon>
        <taxon>Deinococcota</taxon>
        <taxon>Deinococci</taxon>
        <taxon>Deinococcales</taxon>
        <taxon>Deinococcaceae</taxon>
        <taxon>Deinococcus</taxon>
    </lineage>
</organism>
<accession>A0A6I4YNC5</accession>
<dbReference type="Proteomes" id="UP000430519">
    <property type="component" value="Unassembled WGS sequence"/>
</dbReference>
<dbReference type="InterPro" id="IPR000182">
    <property type="entry name" value="GNAT_dom"/>
</dbReference>
<dbReference type="InterPro" id="IPR050832">
    <property type="entry name" value="Bact_Acetyltransf"/>
</dbReference>
<gene>
    <name evidence="4" type="ORF">GLX28_05450</name>
</gene>
<keyword evidence="2" id="KW-0012">Acyltransferase</keyword>
<dbReference type="SUPFAM" id="SSF55729">
    <property type="entry name" value="Acyl-CoA N-acyltransferases (Nat)"/>
    <property type="match status" value="1"/>
</dbReference>
<dbReference type="InterPro" id="IPR016181">
    <property type="entry name" value="Acyl_CoA_acyltransferase"/>
</dbReference>
<evidence type="ECO:0000313" key="4">
    <source>
        <dbReference type="EMBL" id="MXV19085.1"/>
    </source>
</evidence>
<evidence type="ECO:0000256" key="2">
    <source>
        <dbReference type="ARBA" id="ARBA00023315"/>
    </source>
</evidence>
<dbReference type="AlphaFoldDB" id="A0A6I4YNC5"/>